<comment type="caution">
    <text evidence="1">The sequence shown here is derived from an EMBL/GenBank/DDBJ whole genome shotgun (WGS) entry which is preliminary data.</text>
</comment>
<protein>
    <submittedName>
        <fullName evidence="1">Uncharacterized protein</fullName>
    </submittedName>
</protein>
<name>D6U7G7_KTERA</name>
<dbReference type="STRING" id="485913.Krac_0341"/>
<evidence type="ECO:0000313" key="2">
    <source>
        <dbReference type="Proteomes" id="UP000004508"/>
    </source>
</evidence>
<reference evidence="1 2" key="1">
    <citation type="journal article" date="2011" name="Stand. Genomic Sci.">
        <title>Non-contiguous finished genome sequence and contextual data of the filamentous soil bacterium Ktedonobacter racemifer type strain (SOSP1-21).</title>
        <authorList>
            <person name="Chang Y.J."/>
            <person name="Land M."/>
            <person name="Hauser L."/>
            <person name="Chertkov O."/>
            <person name="Del Rio T.G."/>
            <person name="Nolan M."/>
            <person name="Copeland A."/>
            <person name="Tice H."/>
            <person name="Cheng J.F."/>
            <person name="Lucas S."/>
            <person name="Han C."/>
            <person name="Goodwin L."/>
            <person name="Pitluck S."/>
            <person name="Ivanova N."/>
            <person name="Ovchinikova G."/>
            <person name="Pati A."/>
            <person name="Chen A."/>
            <person name="Palaniappan K."/>
            <person name="Mavromatis K."/>
            <person name="Liolios K."/>
            <person name="Brettin T."/>
            <person name="Fiebig A."/>
            <person name="Rohde M."/>
            <person name="Abt B."/>
            <person name="Goker M."/>
            <person name="Detter J.C."/>
            <person name="Woyke T."/>
            <person name="Bristow J."/>
            <person name="Eisen J.A."/>
            <person name="Markowitz V."/>
            <person name="Hugenholtz P."/>
            <person name="Kyrpides N.C."/>
            <person name="Klenk H.P."/>
            <person name="Lapidus A."/>
        </authorList>
    </citation>
    <scope>NUCLEOTIDE SEQUENCE [LARGE SCALE GENOMIC DNA]</scope>
    <source>
        <strain evidence="2">DSM 44963</strain>
    </source>
</reference>
<accession>D6U7G7</accession>
<sequence length="40" mass="4330">MSTVYLTQATYKGTPHSSPCLKGQGHPAAVSVNIFRREVP</sequence>
<dbReference type="AlphaFoldDB" id="D6U7G7"/>
<dbReference type="Proteomes" id="UP000004508">
    <property type="component" value="Unassembled WGS sequence"/>
</dbReference>
<organism evidence="1 2">
    <name type="scientific">Ktedonobacter racemifer DSM 44963</name>
    <dbReference type="NCBI Taxonomy" id="485913"/>
    <lineage>
        <taxon>Bacteria</taxon>
        <taxon>Bacillati</taxon>
        <taxon>Chloroflexota</taxon>
        <taxon>Ktedonobacteria</taxon>
        <taxon>Ktedonobacterales</taxon>
        <taxon>Ktedonobacteraceae</taxon>
        <taxon>Ktedonobacter</taxon>
    </lineage>
</organism>
<gene>
    <name evidence="1" type="ORF">Krac_0341</name>
</gene>
<dbReference type="RefSeq" id="WP_007921961.1">
    <property type="nucleotide sequence ID" value="NZ_ADVG01000005.1"/>
</dbReference>
<evidence type="ECO:0000313" key="1">
    <source>
        <dbReference type="EMBL" id="EFH79828.1"/>
    </source>
</evidence>
<proteinExistence type="predicted"/>
<keyword evidence="2" id="KW-1185">Reference proteome</keyword>
<dbReference type="EMBL" id="ADVG01000005">
    <property type="protein sequence ID" value="EFH79828.1"/>
    <property type="molecule type" value="Genomic_DNA"/>
</dbReference>
<dbReference type="InParanoid" id="D6U7G7"/>